<evidence type="ECO:0000259" key="2">
    <source>
        <dbReference type="Pfam" id="PF03551"/>
    </source>
</evidence>
<dbReference type="InterPro" id="IPR005149">
    <property type="entry name" value="Tscrpt_reg_PadR_N"/>
</dbReference>
<evidence type="ECO:0000313" key="3">
    <source>
        <dbReference type="EMBL" id="GAA3777819.1"/>
    </source>
</evidence>
<dbReference type="SUPFAM" id="SSF46785">
    <property type="entry name" value="Winged helix' DNA-binding domain"/>
    <property type="match status" value="1"/>
</dbReference>
<gene>
    <name evidence="3" type="ORF">GCM10022240_31430</name>
</gene>
<feature type="compositionally biased region" description="Polar residues" evidence="1">
    <location>
        <begin position="204"/>
        <end position="215"/>
    </location>
</feature>
<dbReference type="RefSeq" id="WP_344785339.1">
    <property type="nucleotide sequence ID" value="NZ_BAABAF010000016.1"/>
</dbReference>
<feature type="domain" description="Transcription regulator PadR N-terminal" evidence="2">
    <location>
        <begin position="7"/>
        <end position="80"/>
    </location>
</feature>
<dbReference type="PANTHER" id="PTHR43252:SF2">
    <property type="entry name" value="TRANSCRIPTION REGULATOR, PADR-LIKE FAMILY"/>
    <property type="match status" value="1"/>
</dbReference>
<evidence type="ECO:0000256" key="1">
    <source>
        <dbReference type="SAM" id="MobiDB-lite"/>
    </source>
</evidence>
<sequence>MKLEHLLLGVLLMRRRTGYDLKRFMDLQGVFMRPRTQMSQVYRSLVQMAQKGWVTYEVSSRPGAQDAKIYRTTQAGRDEFMAWLDSAYHPTVSPLNFEFRARVFFSGFRDDEWLIALLNAEIEARQRQIAKYRFRDRTIELDPGVDFNLDQTNLVEDFQHESGAAAMDLHVERTIELRDLIESRRARPAGATATEASSGEAKRLTNSARQFATPQ</sequence>
<dbReference type="EMBL" id="BAABAF010000016">
    <property type="protein sequence ID" value="GAA3777819.1"/>
    <property type="molecule type" value="Genomic_DNA"/>
</dbReference>
<feature type="region of interest" description="Disordered" evidence="1">
    <location>
        <begin position="186"/>
        <end position="215"/>
    </location>
</feature>
<dbReference type="PANTHER" id="PTHR43252">
    <property type="entry name" value="TRANSCRIPTIONAL REGULATOR YQJI"/>
    <property type="match status" value="1"/>
</dbReference>
<dbReference type="Proteomes" id="UP001500540">
    <property type="component" value="Unassembled WGS sequence"/>
</dbReference>
<organism evidence="3 4">
    <name type="scientific">Microbacterium kribbense</name>
    <dbReference type="NCBI Taxonomy" id="433645"/>
    <lineage>
        <taxon>Bacteria</taxon>
        <taxon>Bacillati</taxon>
        <taxon>Actinomycetota</taxon>
        <taxon>Actinomycetes</taxon>
        <taxon>Micrococcales</taxon>
        <taxon>Microbacteriaceae</taxon>
        <taxon>Microbacterium</taxon>
    </lineage>
</organism>
<name>A0ABP7GZD3_9MICO</name>
<evidence type="ECO:0000313" key="4">
    <source>
        <dbReference type="Proteomes" id="UP001500540"/>
    </source>
</evidence>
<proteinExistence type="predicted"/>
<dbReference type="InterPro" id="IPR036390">
    <property type="entry name" value="WH_DNA-bd_sf"/>
</dbReference>
<comment type="caution">
    <text evidence="3">The sequence shown here is derived from an EMBL/GenBank/DDBJ whole genome shotgun (WGS) entry which is preliminary data.</text>
</comment>
<accession>A0ABP7GZD3</accession>
<protein>
    <recommendedName>
        <fullName evidence="2">Transcription regulator PadR N-terminal domain-containing protein</fullName>
    </recommendedName>
</protein>
<reference evidence="4" key="1">
    <citation type="journal article" date="2019" name="Int. J. Syst. Evol. Microbiol.">
        <title>The Global Catalogue of Microorganisms (GCM) 10K type strain sequencing project: providing services to taxonomists for standard genome sequencing and annotation.</title>
        <authorList>
            <consortium name="The Broad Institute Genomics Platform"/>
            <consortium name="The Broad Institute Genome Sequencing Center for Infectious Disease"/>
            <person name="Wu L."/>
            <person name="Ma J."/>
        </authorList>
    </citation>
    <scope>NUCLEOTIDE SEQUENCE [LARGE SCALE GENOMIC DNA]</scope>
    <source>
        <strain evidence="4">JCM 16950</strain>
    </source>
</reference>
<dbReference type="Pfam" id="PF03551">
    <property type="entry name" value="PadR"/>
    <property type="match status" value="1"/>
</dbReference>
<keyword evidence="4" id="KW-1185">Reference proteome</keyword>
<dbReference type="InterPro" id="IPR036388">
    <property type="entry name" value="WH-like_DNA-bd_sf"/>
</dbReference>
<dbReference type="Gene3D" id="1.10.10.10">
    <property type="entry name" value="Winged helix-like DNA-binding domain superfamily/Winged helix DNA-binding domain"/>
    <property type="match status" value="1"/>
</dbReference>